<accession>A0A3S9B5D2</accession>
<organism evidence="2 3">
    <name type="scientific">Georhizobium profundi</name>
    <dbReference type="NCBI Taxonomy" id="2341112"/>
    <lineage>
        <taxon>Bacteria</taxon>
        <taxon>Pseudomonadati</taxon>
        <taxon>Pseudomonadota</taxon>
        <taxon>Alphaproteobacteria</taxon>
        <taxon>Hyphomicrobiales</taxon>
        <taxon>Rhizobiaceae</taxon>
        <taxon>Georhizobium</taxon>
    </lineage>
</organism>
<evidence type="ECO:0000313" key="3">
    <source>
        <dbReference type="Proteomes" id="UP000268192"/>
    </source>
</evidence>
<protein>
    <recommendedName>
        <fullName evidence="4">DUF4398 domain-containing protein</fullName>
    </recommendedName>
</protein>
<evidence type="ECO:0000256" key="1">
    <source>
        <dbReference type="SAM" id="SignalP"/>
    </source>
</evidence>
<evidence type="ECO:0008006" key="4">
    <source>
        <dbReference type="Google" id="ProtNLM"/>
    </source>
</evidence>
<gene>
    <name evidence="2" type="ORF">D5400_13610</name>
</gene>
<dbReference type="OrthoDB" id="8420575at2"/>
<evidence type="ECO:0000313" key="2">
    <source>
        <dbReference type="EMBL" id="AZN72175.1"/>
    </source>
</evidence>
<keyword evidence="1" id="KW-0732">Signal</keyword>
<feature type="chain" id="PRO_5019336292" description="DUF4398 domain-containing protein" evidence="1">
    <location>
        <begin position="26"/>
        <end position="129"/>
    </location>
</feature>
<proteinExistence type="predicted"/>
<keyword evidence="3" id="KW-1185">Reference proteome</keyword>
<dbReference type="EMBL" id="CP032509">
    <property type="protein sequence ID" value="AZN72175.1"/>
    <property type="molecule type" value="Genomic_DNA"/>
</dbReference>
<dbReference type="Proteomes" id="UP000268192">
    <property type="component" value="Chromosome"/>
</dbReference>
<feature type="signal peptide" evidence="1">
    <location>
        <begin position="1"/>
        <end position="25"/>
    </location>
</feature>
<dbReference type="PROSITE" id="PS51257">
    <property type="entry name" value="PROKAR_LIPOPROTEIN"/>
    <property type="match status" value="1"/>
</dbReference>
<sequence>MTKHLRWIPLVLCAGLAACTSSDPSAPNYNPSFAAINDTLNRPEPRTPAPFVDAGARRSGVFPTFATPPARSTVQMTELQREMQRAELAAALASQRNDRSAANRYRARVAELQALARNHGPEQLARIEN</sequence>
<name>A0A3S9B5D2_9HYPH</name>
<dbReference type="RefSeq" id="WP_126010493.1">
    <property type="nucleotide sequence ID" value="NZ_CP032509.1"/>
</dbReference>
<reference evidence="2 3" key="1">
    <citation type="submission" date="2018-09" db="EMBL/GenBank/DDBJ databases">
        <title>Marinorhizobium profundi gen. nov., sp. nov., isolated from a deep-sea sediment sample from the New Britain Trench and proposal of Marinorhizobiaceae fam. nov. in the order Rhizobiales of the class Alphaproteobacteria.</title>
        <authorList>
            <person name="Cao J."/>
        </authorList>
    </citation>
    <scope>NUCLEOTIDE SEQUENCE [LARGE SCALE GENOMIC DNA]</scope>
    <source>
        <strain evidence="2 3">WS11</strain>
    </source>
</reference>
<dbReference type="AlphaFoldDB" id="A0A3S9B5D2"/>
<dbReference type="KEGG" id="abaw:D5400_13610"/>